<evidence type="ECO:0000313" key="2">
    <source>
        <dbReference type="Proteomes" id="UP000502823"/>
    </source>
</evidence>
<reference evidence="2" key="1">
    <citation type="submission" date="2020-01" db="EMBL/GenBank/DDBJ databases">
        <title>Draft genome sequence of the Termite Coptotermes fromosanus.</title>
        <authorList>
            <person name="Itakura S."/>
            <person name="Yosikawa Y."/>
            <person name="Umezawa K."/>
        </authorList>
    </citation>
    <scope>NUCLEOTIDE SEQUENCE [LARGE SCALE GENOMIC DNA]</scope>
</reference>
<dbReference type="OrthoDB" id="10032414at2759"/>
<gene>
    <name evidence="1" type="ORF">Cfor_10021</name>
</gene>
<accession>A0A6L2PUC5</accession>
<sequence>AADNENARPHTSLKTEEAIIELGRTVLPHPPYIPDLIPSDCHLSEDAIRGKSFRSDDEFSEEKKK</sequence>
<comment type="caution">
    <text evidence="1">The sequence shown here is derived from an EMBL/GenBank/DDBJ whole genome shotgun (WGS) entry which is preliminary data.</text>
</comment>
<proteinExistence type="predicted"/>
<organism evidence="1 2">
    <name type="scientific">Coptotermes formosanus</name>
    <name type="common">Formosan subterranean termite</name>
    <dbReference type="NCBI Taxonomy" id="36987"/>
    <lineage>
        <taxon>Eukaryota</taxon>
        <taxon>Metazoa</taxon>
        <taxon>Ecdysozoa</taxon>
        <taxon>Arthropoda</taxon>
        <taxon>Hexapoda</taxon>
        <taxon>Insecta</taxon>
        <taxon>Pterygota</taxon>
        <taxon>Neoptera</taxon>
        <taxon>Polyneoptera</taxon>
        <taxon>Dictyoptera</taxon>
        <taxon>Blattodea</taxon>
        <taxon>Blattoidea</taxon>
        <taxon>Termitoidae</taxon>
        <taxon>Rhinotermitidae</taxon>
        <taxon>Coptotermes</taxon>
    </lineage>
</organism>
<protein>
    <recommendedName>
        <fullName evidence="3">Tc1-like transposase DDE domain-containing protein</fullName>
    </recommendedName>
</protein>
<dbReference type="InterPro" id="IPR036397">
    <property type="entry name" value="RNaseH_sf"/>
</dbReference>
<name>A0A6L2PUC5_COPFO</name>
<dbReference type="EMBL" id="BLKM01008356">
    <property type="protein sequence ID" value="GFG33427.1"/>
    <property type="molecule type" value="Genomic_DNA"/>
</dbReference>
<dbReference type="Gene3D" id="3.30.420.10">
    <property type="entry name" value="Ribonuclease H-like superfamily/Ribonuclease H"/>
    <property type="match status" value="1"/>
</dbReference>
<dbReference type="InParanoid" id="A0A6L2PUC5"/>
<dbReference type="InterPro" id="IPR052709">
    <property type="entry name" value="Transposase-MT_Hybrid"/>
</dbReference>
<evidence type="ECO:0000313" key="1">
    <source>
        <dbReference type="EMBL" id="GFG33427.1"/>
    </source>
</evidence>
<feature type="non-terminal residue" evidence="1">
    <location>
        <position position="1"/>
    </location>
</feature>
<dbReference type="PANTHER" id="PTHR46060:SF1">
    <property type="entry name" value="MARINER MOS1 TRANSPOSASE-LIKE PROTEIN"/>
    <property type="match status" value="1"/>
</dbReference>
<evidence type="ECO:0008006" key="3">
    <source>
        <dbReference type="Google" id="ProtNLM"/>
    </source>
</evidence>
<dbReference type="AlphaFoldDB" id="A0A6L2PUC5"/>
<dbReference type="Proteomes" id="UP000502823">
    <property type="component" value="Unassembled WGS sequence"/>
</dbReference>
<dbReference type="GO" id="GO:0003676">
    <property type="term" value="F:nucleic acid binding"/>
    <property type="evidence" value="ECO:0007669"/>
    <property type="project" value="InterPro"/>
</dbReference>
<dbReference type="PANTHER" id="PTHR46060">
    <property type="entry name" value="MARINER MOS1 TRANSPOSASE-LIKE PROTEIN"/>
    <property type="match status" value="1"/>
</dbReference>
<keyword evidence="2" id="KW-1185">Reference proteome</keyword>